<keyword evidence="3" id="KW-1185">Reference proteome</keyword>
<name>A0ABV6L4Z4_9SPHI</name>
<evidence type="ECO:0000313" key="2">
    <source>
        <dbReference type="EMBL" id="MFC0514550.1"/>
    </source>
</evidence>
<evidence type="ECO:0000256" key="1">
    <source>
        <dbReference type="SAM" id="MobiDB-lite"/>
    </source>
</evidence>
<evidence type="ECO:0008006" key="4">
    <source>
        <dbReference type="Google" id="ProtNLM"/>
    </source>
</evidence>
<dbReference type="RefSeq" id="WP_377022394.1">
    <property type="nucleotide sequence ID" value="NZ_JBHLTS010000021.1"/>
</dbReference>
<dbReference type="Proteomes" id="UP001589828">
    <property type="component" value="Unassembled WGS sequence"/>
</dbReference>
<dbReference type="Gene3D" id="1.20.5.320">
    <property type="entry name" value="6-Phosphogluconate Dehydrogenase, domain 3"/>
    <property type="match status" value="1"/>
</dbReference>
<gene>
    <name evidence="2" type="ORF">ACFFGT_10070</name>
</gene>
<feature type="compositionally biased region" description="Low complexity" evidence="1">
    <location>
        <begin position="62"/>
        <end position="71"/>
    </location>
</feature>
<sequence>MAVIDDAYIDGVISSAGPFNPALNKTQGVRLRQLVKDLRDGLQQEIDENAGAEGPQGPPGPQGATGPAGPAGANGAGVISGGAAGQLLAKVNGTDYNTHWIDAPASGATPGGGTNQVQFNVTGVFTGSSKLTFDGSVLNINNAALYVGGGALDPSALFQIDSTAKGILIPRMTQAQRLAIISPAIGLQVYQTDAGTYGEGLYQYKSTGWGPSSGGIAGATGQIQFNNAGGAGASPYLTFDPSVKLLSVGGIAFGAGPGTGISNVVVGDGSTLQHNTTGTQNCLLGTYAGNGNTAGSFNSFFGTSAGYRNISGNLNVFFGHEAGTGNTDGNSNVYIGNNSGSGNSHGSYGIYIGIQAGYKKADNSLLADPSYGIYLGWQCTGLSNNEVNSIVIGAVAQGLGSNTTVIGSSGTTLTALYGSLLLGTTTSIPCAQLVVNSTAKGVLLPRMTTSQRDAIASPVAGLEIYNSTTNKKNFYNGSAWEQVTSA</sequence>
<reference evidence="2 3" key="1">
    <citation type="submission" date="2024-09" db="EMBL/GenBank/DDBJ databases">
        <authorList>
            <person name="Sun Q."/>
            <person name="Mori K."/>
        </authorList>
    </citation>
    <scope>NUCLEOTIDE SEQUENCE [LARGE SCALE GENOMIC DNA]</scope>
    <source>
        <strain evidence="2 3">NCAIM B.02415</strain>
    </source>
</reference>
<comment type="caution">
    <text evidence="2">The sequence shown here is derived from an EMBL/GenBank/DDBJ whole genome shotgun (WGS) entry which is preliminary data.</text>
</comment>
<protein>
    <recommendedName>
        <fullName evidence="4">Collagen triple helix repeat protein</fullName>
    </recommendedName>
</protein>
<accession>A0ABV6L4Z4</accession>
<organism evidence="2 3">
    <name type="scientific">Mucilaginibacter angelicae</name>
    <dbReference type="NCBI Taxonomy" id="869718"/>
    <lineage>
        <taxon>Bacteria</taxon>
        <taxon>Pseudomonadati</taxon>
        <taxon>Bacteroidota</taxon>
        <taxon>Sphingobacteriia</taxon>
        <taxon>Sphingobacteriales</taxon>
        <taxon>Sphingobacteriaceae</taxon>
        <taxon>Mucilaginibacter</taxon>
    </lineage>
</organism>
<dbReference type="EMBL" id="JBHLTS010000021">
    <property type="protein sequence ID" value="MFC0514550.1"/>
    <property type="molecule type" value="Genomic_DNA"/>
</dbReference>
<feature type="region of interest" description="Disordered" evidence="1">
    <location>
        <begin position="49"/>
        <end position="74"/>
    </location>
</feature>
<proteinExistence type="predicted"/>
<evidence type="ECO:0000313" key="3">
    <source>
        <dbReference type="Proteomes" id="UP001589828"/>
    </source>
</evidence>